<dbReference type="InterPro" id="IPR039204">
    <property type="entry name" value="MRS2-like"/>
</dbReference>
<accession>A0AA38GPH9</accession>
<keyword evidence="5" id="KW-0460">Magnesium</keyword>
<dbReference type="PANTHER" id="PTHR13890">
    <property type="entry name" value="RNA SPLICING PROTEIN MRS2, MITOCHONDRIAL"/>
    <property type="match status" value="1"/>
</dbReference>
<dbReference type="Pfam" id="PF22099">
    <property type="entry name" value="MRS2-like"/>
    <property type="match status" value="1"/>
</dbReference>
<protein>
    <submittedName>
        <fullName evidence="10">Uncharacterized protein</fullName>
    </submittedName>
</protein>
<evidence type="ECO:0000256" key="8">
    <source>
        <dbReference type="ARBA" id="ARBA00023065"/>
    </source>
</evidence>
<dbReference type="AlphaFoldDB" id="A0AA38GPH9"/>
<comment type="similarity">
    <text evidence="2">Belongs to the CorA metal ion transporter (MIT) (TC 1.A.35.5) family.</text>
</comment>
<dbReference type="PANTHER" id="PTHR13890:SF0">
    <property type="entry name" value="MAGNESIUM TRANSPORTER MRS2 HOMOLOG, MITOCHONDRIAL"/>
    <property type="match status" value="1"/>
</dbReference>
<dbReference type="GO" id="GO:0016020">
    <property type="term" value="C:membrane"/>
    <property type="evidence" value="ECO:0007669"/>
    <property type="project" value="UniProtKB-SubCell"/>
</dbReference>
<organism evidence="10 11">
    <name type="scientific">Taxus chinensis</name>
    <name type="common">Chinese yew</name>
    <name type="synonym">Taxus wallichiana var. chinensis</name>
    <dbReference type="NCBI Taxonomy" id="29808"/>
    <lineage>
        <taxon>Eukaryota</taxon>
        <taxon>Viridiplantae</taxon>
        <taxon>Streptophyta</taxon>
        <taxon>Embryophyta</taxon>
        <taxon>Tracheophyta</taxon>
        <taxon>Spermatophyta</taxon>
        <taxon>Pinopsida</taxon>
        <taxon>Pinidae</taxon>
        <taxon>Conifers II</taxon>
        <taxon>Cupressales</taxon>
        <taxon>Taxaceae</taxon>
        <taxon>Taxus</taxon>
    </lineage>
</organism>
<keyword evidence="8" id="KW-0406">Ion transport</keyword>
<evidence type="ECO:0000256" key="7">
    <source>
        <dbReference type="ARBA" id="ARBA00022989"/>
    </source>
</evidence>
<evidence type="ECO:0000256" key="4">
    <source>
        <dbReference type="ARBA" id="ARBA00022692"/>
    </source>
</evidence>
<keyword evidence="3" id="KW-0813">Transport</keyword>
<evidence type="ECO:0000256" key="1">
    <source>
        <dbReference type="ARBA" id="ARBA00004141"/>
    </source>
</evidence>
<evidence type="ECO:0000313" key="11">
    <source>
        <dbReference type="Proteomes" id="UP000824469"/>
    </source>
</evidence>
<sequence length="124" mass="14017">VAALLEMLPNRLTADILEQLRLSKQTLVELASRAGALRQMLLELLEDSNAVRRMTVIGRNCVIRKVDGLVECPIPSDQQVVEEEEEEIEMLLENYLQRSESCHGQAERLLDSAREMEDSIAVNL</sequence>
<keyword evidence="9" id="KW-0472">Membrane</keyword>
<feature type="non-terminal residue" evidence="10">
    <location>
        <position position="124"/>
    </location>
</feature>
<evidence type="ECO:0000256" key="2">
    <source>
        <dbReference type="ARBA" id="ARBA00007535"/>
    </source>
</evidence>
<keyword evidence="7" id="KW-1133">Transmembrane helix</keyword>
<reference evidence="10 11" key="1">
    <citation type="journal article" date="2021" name="Nat. Plants">
        <title>The Taxus genome provides insights into paclitaxel biosynthesis.</title>
        <authorList>
            <person name="Xiong X."/>
            <person name="Gou J."/>
            <person name="Liao Q."/>
            <person name="Li Y."/>
            <person name="Zhou Q."/>
            <person name="Bi G."/>
            <person name="Li C."/>
            <person name="Du R."/>
            <person name="Wang X."/>
            <person name="Sun T."/>
            <person name="Guo L."/>
            <person name="Liang H."/>
            <person name="Lu P."/>
            <person name="Wu Y."/>
            <person name="Zhang Z."/>
            <person name="Ro D.K."/>
            <person name="Shang Y."/>
            <person name="Huang S."/>
            <person name="Yan J."/>
        </authorList>
    </citation>
    <scope>NUCLEOTIDE SEQUENCE [LARGE SCALE GENOMIC DNA]</scope>
    <source>
        <strain evidence="10">Ta-2019</strain>
    </source>
</reference>
<keyword evidence="6" id="KW-0809">Transit peptide</keyword>
<evidence type="ECO:0000256" key="9">
    <source>
        <dbReference type="ARBA" id="ARBA00023136"/>
    </source>
</evidence>
<dbReference type="GO" id="GO:0009941">
    <property type="term" value="C:chloroplast envelope"/>
    <property type="evidence" value="ECO:0007669"/>
    <property type="project" value="TreeGrafter"/>
</dbReference>
<dbReference type="Proteomes" id="UP000824469">
    <property type="component" value="Unassembled WGS sequence"/>
</dbReference>
<proteinExistence type="inferred from homology"/>
<keyword evidence="4" id="KW-0812">Transmembrane</keyword>
<feature type="non-terminal residue" evidence="10">
    <location>
        <position position="1"/>
    </location>
</feature>
<evidence type="ECO:0000256" key="5">
    <source>
        <dbReference type="ARBA" id="ARBA00022842"/>
    </source>
</evidence>
<evidence type="ECO:0000256" key="3">
    <source>
        <dbReference type="ARBA" id="ARBA00022448"/>
    </source>
</evidence>
<dbReference type="Gene3D" id="1.20.58.340">
    <property type="entry name" value="Magnesium transport protein CorA, transmembrane region"/>
    <property type="match status" value="1"/>
</dbReference>
<gene>
    <name evidence="10" type="ORF">KI387_007367</name>
</gene>
<evidence type="ECO:0000313" key="10">
    <source>
        <dbReference type="EMBL" id="KAH9327189.1"/>
    </source>
</evidence>
<comment type="subcellular location">
    <subcellularLocation>
        <location evidence="1">Membrane</location>
        <topology evidence="1">Multi-pass membrane protein</topology>
    </subcellularLocation>
</comment>
<dbReference type="OMA" id="MTVIGRN"/>
<name>A0AA38GPH9_TAXCH</name>
<dbReference type="EMBL" id="JAHRHJ020000002">
    <property type="protein sequence ID" value="KAH9327189.1"/>
    <property type="molecule type" value="Genomic_DNA"/>
</dbReference>
<evidence type="ECO:0000256" key="6">
    <source>
        <dbReference type="ARBA" id="ARBA00022946"/>
    </source>
</evidence>
<keyword evidence="11" id="KW-1185">Reference proteome</keyword>
<comment type="caution">
    <text evidence="10">The sequence shown here is derived from an EMBL/GenBank/DDBJ whole genome shotgun (WGS) entry which is preliminary data.</text>
</comment>
<dbReference type="GO" id="GO:0015095">
    <property type="term" value="F:magnesium ion transmembrane transporter activity"/>
    <property type="evidence" value="ECO:0007669"/>
    <property type="project" value="TreeGrafter"/>
</dbReference>